<dbReference type="InterPro" id="IPR036514">
    <property type="entry name" value="SGNH_hydro_sf"/>
</dbReference>
<dbReference type="PANTHER" id="PTHR43784">
    <property type="entry name" value="GDSL-LIKE LIPASE/ACYLHYDROLASE, PUTATIVE (AFU_ORTHOLOGUE AFUA_2G00820)-RELATED"/>
    <property type="match status" value="1"/>
</dbReference>
<gene>
    <name evidence="2" type="ORF">BJ998_005701</name>
</gene>
<dbReference type="PANTHER" id="PTHR43784:SF2">
    <property type="entry name" value="GDSL-LIKE LIPASE_ACYLHYDROLASE, PUTATIVE (AFU_ORTHOLOGUE AFUA_2G00820)-RELATED"/>
    <property type="match status" value="1"/>
</dbReference>
<dbReference type="Gene3D" id="3.40.50.1110">
    <property type="entry name" value="SGNH hydrolase"/>
    <property type="match status" value="1"/>
</dbReference>
<evidence type="ECO:0000313" key="2">
    <source>
        <dbReference type="EMBL" id="MBB5894505.1"/>
    </source>
</evidence>
<dbReference type="AlphaFoldDB" id="A0A7W9KL78"/>
<feature type="domain" description="SGNH hydrolase-type esterase" evidence="1">
    <location>
        <begin position="6"/>
        <end position="182"/>
    </location>
</feature>
<sequence length="251" mass="26902">MRRYVALGDSLTEGIGDPADDGRPRGWADRFAHGLATRRGEVEYANLAIRGLTTAQVLATQLRPAVALAPDLASVIVGMNDLLRPRFDVGGLRRDLGTLYGELAATGAVVLTATLPEPGIGVPLPARMRASFVRRGRRLNDAIRHAAAENGVRCLDLARLTPIDPAIWSADKLHPSAHGHQLIADEFLAFLHGLPSAVHGPAQGAASVARPVEQMRWVANHVGPWLWRRLTGRAAGDGVTAKLPAYQLLRA</sequence>
<protein>
    <submittedName>
        <fullName evidence="2">Lysophospholipase L1-like esterase</fullName>
    </submittedName>
</protein>
<reference evidence="2 3" key="1">
    <citation type="submission" date="2020-08" db="EMBL/GenBank/DDBJ databases">
        <title>Sequencing the genomes of 1000 actinobacteria strains.</title>
        <authorList>
            <person name="Klenk H.-P."/>
        </authorList>
    </citation>
    <scope>NUCLEOTIDE SEQUENCE [LARGE SCALE GENOMIC DNA]</scope>
    <source>
        <strain evidence="2 3">DSM 43851</strain>
    </source>
</reference>
<dbReference type="InterPro" id="IPR013830">
    <property type="entry name" value="SGNH_hydro"/>
</dbReference>
<proteinExistence type="predicted"/>
<dbReference type="Proteomes" id="UP000585638">
    <property type="component" value="Unassembled WGS sequence"/>
</dbReference>
<dbReference type="InterPro" id="IPR053140">
    <property type="entry name" value="GDSL_Rv0518-like"/>
</dbReference>
<keyword evidence="3" id="KW-1185">Reference proteome</keyword>
<evidence type="ECO:0000259" key="1">
    <source>
        <dbReference type="Pfam" id="PF13472"/>
    </source>
</evidence>
<dbReference type="EMBL" id="JACHIR010000001">
    <property type="protein sequence ID" value="MBB5894505.1"/>
    <property type="molecule type" value="Genomic_DNA"/>
</dbReference>
<accession>A0A7W9KL78</accession>
<evidence type="ECO:0000313" key="3">
    <source>
        <dbReference type="Proteomes" id="UP000585638"/>
    </source>
</evidence>
<comment type="caution">
    <text evidence="2">The sequence shown here is derived from an EMBL/GenBank/DDBJ whole genome shotgun (WGS) entry which is preliminary data.</text>
</comment>
<name>A0A7W9KL78_9PSEU</name>
<dbReference type="RefSeq" id="WP_184866422.1">
    <property type="nucleotide sequence ID" value="NZ_BAAAWY010000005.1"/>
</dbReference>
<dbReference type="Pfam" id="PF13472">
    <property type="entry name" value="Lipase_GDSL_2"/>
    <property type="match status" value="1"/>
</dbReference>
<dbReference type="CDD" id="cd01832">
    <property type="entry name" value="SGNH_hydrolase_like_1"/>
    <property type="match status" value="1"/>
</dbReference>
<dbReference type="SUPFAM" id="SSF52266">
    <property type="entry name" value="SGNH hydrolase"/>
    <property type="match status" value="1"/>
</dbReference>
<organism evidence="2 3">
    <name type="scientific">Kutzneria kofuensis</name>
    <dbReference type="NCBI Taxonomy" id="103725"/>
    <lineage>
        <taxon>Bacteria</taxon>
        <taxon>Bacillati</taxon>
        <taxon>Actinomycetota</taxon>
        <taxon>Actinomycetes</taxon>
        <taxon>Pseudonocardiales</taxon>
        <taxon>Pseudonocardiaceae</taxon>
        <taxon>Kutzneria</taxon>
    </lineage>
</organism>